<protein>
    <submittedName>
        <fullName evidence="2">Uncharacterized protein</fullName>
    </submittedName>
</protein>
<proteinExistence type="predicted"/>
<dbReference type="Proteomes" id="UP000887569">
    <property type="component" value="Unplaced"/>
</dbReference>
<evidence type="ECO:0000313" key="2">
    <source>
        <dbReference type="WBParaSite" id="PgE012_g006_t01"/>
    </source>
</evidence>
<organism evidence="1 2">
    <name type="scientific">Parascaris univalens</name>
    <name type="common">Nematode worm</name>
    <dbReference type="NCBI Taxonomy" id="6257"/>
    <lineage>
        <taxon>Eukaryota</taxon>
        <taxon>Metazoa</taxon>
        <taxon>Ecdysozoa</taxon>
        <taxon>Nematoda</taxon>
        <taxon>Chromadorea</taxon>
        <taxon>Rhabditida</taxon>
        <taxon>Spirurina</taxon>
        <taxon>Ascaridomorpha</taxon>
        <taxon>Ascaridoidea</taxon>
        <taxon>Ascarididae</taxon>
        <taxon>Parascaris</taxon>
    </lineage>
</organism>
<accession>A0A915A244</accession>
<evidence type="ECO:0000313" key="1">
    <source>
        <dbReference type="Proteomes" id="UP000887569"/>
    </source>
</evidence>
<reference evidence="2" key="1">
    <citation type="submission" date="2022-11" db="UniProtKB">
        <authorList>
            <consortium name="WormBaseParasite"/>
        </authorList>
    </citation>
    <scope>IDENTIFICATION</scope>
</reference>
<name>A0A915A244_PARUN</name>
<dbReference type="WBParaSite" id="PgE012_g006_t01">
    <property type="protein sequence ID" value="PgE012_g006_t01"/>
    <property type="gene ID" value="PgE012_g006"/>
</dbReference>
<sequence>MEIIHQSGRCSRWNEFNAVFFSTTLSPSLRHLLLKRRSECHSECGTLFYSDHL</sequence>
<dbReference type="AlphaFoldDB" id="A0A915A244"/>
<keyword evidence="1" id="KW-1185">Reference proteome</keyword>